<keyword evidence="1" id="KW-1133">Transmembrane helix</keyword>
<dbReference type="Pfam" id="PF14329">
    <property type="entry name" value="DUF4386"/>
    <property type="match status" value="1"/>
</dbReference>
<feature type="transmembrane region" description="Helical" evidence="1">
    <location>
        <begin position="12"/>
        <end position="33"/>
    </location>
</feature>
<sequence>MAASKTPQTIRRAGAAAGAGILLITALAVFANFGVLERLVVEGDANETARRITASEGLFRWGIASLFLVAALDVAVAWALRVFFAPVHQNMSMLAAWFRLVYAVVLLVATSQLPGVLPLVDGATTFGPYPADPAPVQALSRIDTFHDLWNAGLILFGIHLLLLGWLAFTSGYVPRALGVLIALAGLGYLVDSFGALASSSYALDVAVFTFVGEFLLMLWLLAIGRSAAFSKEPPPARGRSRQELSGQ</sequence>
<organism evidence="2">
    <name type="scientific">Streptomyces sp. NBC_00003</name>
    <dbReference type="NCBI Taxonomy" id="2903608"/>
    <lineage>
        <taxon>Bacteria</taxon>
        <taxon>Bacillati</taxon>
        <taxon>Actinomycetota</taxon>
        <taxon>Actinomycetes</taxon>
        <taxon>Kitasatosporales</taxon>
        <taxon>Streptomycetaceae</taxon>
        <taxon>Streptomyces</taxon>
    </lineage>
</organism>
<protein>
    <submittedName>
        <fullName evidence="2">DUF4386 domain-containing protein</fullName>
    </submittedName>
</protein>
<proteinExistence type="predicted"/>
<keyword evidence="1" id="KW-0472">Membrane</keyword>
<evidence type="ECO:0000256" key="1">
    <source>
        <dbReference type="SAM" id="Phobius"/>
    </source>
</evidence>
<gene>
    <name evidence="2" type="ORF">OG549_03730</name>
</gene>
<feature type="transmembrane region" description="Helical" evidence="1">
    <location>
        <begin position="96"/>
        <end position="120"/>
    </location>
</feature>
<feature type="transmembrane region" description="Helical" evidence="1">
    <location>
        <begin position="201"/>
        <end position="222"/>
    </location>
</feature>
<name>A0AAU2UXX9_9ACTN</name>
<reference evidence="2" key="1">
    <citation type="submission" date="2022-10" db="EMBL/GenBank/DDBJ databases">
        <title>The complete genomes of actinobacterial strains from the NBC collection.</title>
        <authorList>
            <person name="Joergensen T.S."/>
            <person name="Alvarez Arevalo M."/>
            <person name="Sterndorff E.B."/>
            <person name="Faurdal D."/>
            <person name="Vuksanovic O."/>
            <person name="Mourched A.-S."/>
            <person name="Charusanti P."/>
            <person name="Shaw S."/>
            <person name="Blin K."/>
            <person name="Weber T."/>
        </authorList>
    </citation>
    <scope>NUCLEOTIDE SEQUENCE</scope>
    <source>
        <strain evidence="2">NBC_00003</strain>
    </source>
</reference>
<dbReference type="EMBL" id="CP108318">
    <property type="protein sequence ID" value="WTW59819.1"/>
    <property type="molecule type" value="Genomic_DNA"/>
</dbReference>
<accession>A0AAU2UXX9</accession>
<evidence type="ECO:0000313" key="2">
    <source>
        <dbReference type="EMBL" id="WTW59819.1"/>
    </source>
</evidence>
<dbReference type="AlphaFoldDB" id="A0AAU2UXX9"/>
<feature type="transmembrane region" description="Helical" evidence="1">
    <location>
        <begin position="61"/>
        <end position="84"/>
    </location>
</feature>
<keyword evidence="1" id="KW-0812">Transmembrane</keyword>
<dbReference type="InterPro" id="IPR025495">
    <property type="entry name" value="DUF4386"/>
</dbReference>
<feature type="transmembrane region" description="Helical" evidence="1">
    <location>
        <begin position="176"/>
        <end position="195"/>
    </location>
</feature>
<feature type="transmembrane region" description="Helical" evidence="1">
    <location>
        <begin position="148"/>
        <end position="169"/>
    </location>
</feature>